<name>A0A561TTE1_9ACTN</name>
<keyword evidence="2" id="KW-1185">Reference proteome</keyword>
<dbReference type="EMBL" id="VIWT01000003">
    <property type="protein sequence ID" value="TWF90381.1"/>
    <property type="molecule type" value="Genomic_DNA"/>
</dbReference>
<proteinExistence type="predicted"/>
<gene>
    <name evidence="1" type="ORF">FHX73_13425</name>
</gene>
<organism evidence="1 2">
    <name type="scientific">Kitasatospora viridis</name>
    <dbReference type="NCBI Taxonomy" id="281105"/>
    <lineage>
        <taxon>Bacteria</taxon>
        <taxon>Bacillati</taxon>
        <taxon>Actinomycetota</taxon>
        <taxon>Actinomycetes</taxon>
        <taxon>Kitasatosporales</taxon>
        <taxon>Streptomycetaceae</taxon>
        <taxon>Kitasatospora</taxon>
    </lineage>
</organism>
<evidence type="ECO:0000313" key="1">
    <source>
        <dbReference type="EMBL" id="TWF90381.1"/>
    </source>
</evidence>
<dbReference type="Proteomes" id="UP000317940">
    <property type="component" value="Unassembled WGS sequence"/>
</dbReference>
<accession>A0A561TTE1</accession>
<protein>
    <submittedName>
        <fullName evidence="1">Uncharacterized protein</fullName>
    </submittedName>
</protein>
<evidence type="ECO:0000313" key="2">
    <source>
        <dbReference type="Proteomes" id="UP000317940"/>
    </source>
</evidence>
<dbReference type="AlphaFoldDB" id="A0A561TTE1"/>
<reference evidence="1 2" key="1">
    <citation type="submission" date="2019-06" db="EMBL/GenBank/DDBJ databases">
        <title>Sequencing the genomes of 1000 actinobacteria strains.</title>
        <authorList>
            <person name="Klenk H.-P."/>
        </authorList>
    </citation>
    <scope>NUCLEOTIDE SEQUENCE [LARGE SCALE GENOMIC DNA]</scope>
    <source>
        <strain evidence="1 2">DSM 44826</strain>
    </source>
</reference>
<comment type="caution">
    <text evidence="1">The sequence shown here is derived from an EMBL/GenBank/DDBJ whole genome shotgun (WGS) entry which is preliminary data.</text>
</comment>
<sequence>MSGIANAASDSYTADHVELILDNNSSTRMADICNYQSSTNDFYFRVVDNKWGATVRLYNDWTGLNYYGGLLTLAAGTCDSFIIDAPNDALVSEFSPNGTTWYGTNPVGYN</sequence>